<keyword evidence="5" id="KW-0472">Membrane</keyword>
<dbReference type="EMBL" id="BAAACO010000001">
    <property type="protein sequence ID" value="GAA0858390.1"/>
    <property type="molecule type" value="Genomic_DNA"/>
</dbReference>
<gene>
    <name evidence="6" type="ORF">GCM10008916_15990</name>
</gene>
<dbReference type="PANTHER" id="PTHR30093">
    <property type="entry name" value="GENERAL SECRETION PATHWAY PROTEIN G"/>
    <property type="match status" value="1"/>
</dbReference>
<accession>A0ABP3X214</accession>
<organism evidence="6 7">
    <name type="scientific">Clostridium nitritogenes</name>
    <dbReference type="NCBI Taxonomy" id="83340"/>
    <lineage>
        <taxon>Bacteria</taxon>
        <taxon>Bacillati</taxon>
        <taxon>Bacillota</taxon>
        <taxon>Clostridia</taxon>
        <taxon>Eubacteriales</taxon>
        <taxon>Clostridiaceae</taxon>
        <taxon>Clostridium</taxon>
    </lineage>
</organism>
<sequence length="148" mass="15756">MNKNKVMKKKKKGFTLIELIAVVAILAILAAVAVPRVIKYVDKSKRVAVQTEASTVYNAAEAAYNDGKLDAASGQTDSKDKFDKIKVSDAVSTLEKEDLLSNPDVSKLGTAKDGDLAGLKKIISANEADIQVDNKGVYTGIEGTAKNN</sequence>
<comment type="caution">
    <text evidence="6">The sequence shown here is derived from an EMBL/GenBank/DDBJ whole genome shotgun (WGS) entry which is preliminary data.</text>
</comment>
<dbReference type="PANTHER" id="PTHR30093:SF44">
    <property type="entry name" value="TYPE II SECRETION SYSTEM CORE PROTEIN G"/>
    <property type="match status" value="1"/>
</dbReference>
<keyword evidence="4" id="KW-1133">Transmembrane helix</keyword>
<dbReference type="Gene3D" id="3.30.700.10">
    <property type="entry name" value="Glycoprotein, Type 4 Pilin"/>
    <property type="match status" value="1"/>
</dbReference>
<evidence type="ECO:0000256" key="2">
    <source>
        <dbReference type="ARBA" id="ARBA00022481"/>
    </source>
</evidence>
<dbReference type="PROSITE" id="PS00409">
    <property type="entry name" value="PROKAR_NTER_METHYL"/>
    <property type="match status" value="1"/>
</dbReference>
<protein>
    <recommendedName>
        <fullName evidence="8">Prepilin-type N-terminal cleavage/methylation domain-containing protein</fullName>
    </recommendedName>
</protein>
<dbReference type="SUPFAM" id="SSF54523">
    <property type="entry name" value="Pili subunits"/>
    <property type="match status" value="1"/>
</dbReference>
<dbReference type="InterPro" id="IPR045584">
    <property type="entry name" value="Pilin-like"/>
</dbReference>
<evidence type="ECO:0000256" key="3">
    <source>
        <dbReference type="ARBA" id="ARBA00022692"/>
    </source>
</evidence>
<keyword evidence="7" id="KW-1185">Reference proteome</keyword>
<dbReference type="Proteomes" id="UP001501764">
    <property type="component" value="Unassembled WGS sequence"/>
</dbReference>
<evidence type="ECO:0000313" key="6">
    <source>
        <dbReference type="EMBL" id="GAA0858390.1"/>
    </source>
</evidence>
<comment type="subcellular location">
    <subcellularLocation>
        <location evidence="1">Membrane</location>
        <topology evidence="1">Single-pass membrane protein</topology>
    </subcellularLocation>
</comment>
<dbReference type="InterPro" id="IPR012902">
    <property type="entry name" value="N_methyl_site"/>
</dbReference>
<dbReference type="GeneID" id="75046663"/>
<keyword evidence="3" id="KW-0812">Transmembrane</keyword>
<dbReference type="NCBIfam" id="TIGR02532">
    <property type="entry name" value="IV_pilin_GFxxxE"/>
    <property type="match status" value="1"/>
</dbReference>
<reference evidence="7" key="1">
    <citation type="journal article" date="2019" name="Int. J. Syst. Evol. Microbiol.">
        <title>The Global Catalogue of Microorganisms (GCM) 10K type strain sequencing project: providing services to taxonomists for standard genome sequencing and annotation.</title>
        <authorList>
            <consortium name="The Broad Institute Genomics Platform"/>
            <consortium name="The Broad Institute Genome Sequencing Center for Infectious Disease"/>
            <person name="Wu L."/>
            <person name="Ma J."/>
        </authorList>
    </citation>
    <scope>NUCLEOTIDE SEQUENCE [LARGE SCALE GENOMIC DNA]</scope>
    <source>
        <strain evidence="7">JCM 6485</strain>
    </source>
</reference>
<evidence type="ECO:0000313" key="7">
    <source>
        <dbReference type="Proteomes" id="UP001501764"/>
    </source>
</evidence>
<proteinExistence type="predicted"/>
<name>A0ABP3X214_9CLOT</name>
<dbReference type="Pfam" id="PF07963">
    <property type="entry name" value="N_methyl"/>
    <property type="match status" value="1"/>
</dbReference>
<evidence type="ECO:0000256" key="1">
    <source>
        <dbReference type="ARBA" id="ARBA00004167"/>
    </source>
</evidence>
<evidence type="ECO:0008006" key="8">
    <source>
        <dbReference type="Google" id="ProtNLM"/>
    </source>
</evidence>
<dbReference type="RefSeq" id="WP_052950880.1">
    <property type="nucleotide sequence ID" value="NZ_BAAACO010000001.1"/>
</dbReference>
<evidence type="ECO:0000256" key="5">
    <source>
        <dbReference type="ARBA" id="ARBA00023136"/>
    </source>
</evidence>
<evidence type="ECO:0000256" key="4">
    <source>
        <dbReference type="ARBA" id="ARBA00022989"/>
    </source>
</evidence>
<keyword evidence="2" id="KW-0488">Methylation</keyword>